<evidence type="ECO:0000256" key="5">
    <source>
        <dbReference type="ARBA" id="ARBA00022475"/>
    </source>
</evidence>
<gene>
    <name evidence="14" type="primary">uppP</name>
    <name evidence="15" type="ordered locus">Odosp_3222</name>
</gene>
<comment type="function">
    <text evidence="14">Catalyzes the dephosphorylation of undecaprenyl diphosphate (UPP). Confers resistance to bacitracin.</text>
</comment>
<dbReference type="GO" id="GO:0071555">
    <property type="term" value="P:cell wall organization"/>
    <property type="evidence" value="ECO:0007669"/>
    <property type="project" value="UniProtKB-KW"/>
</dbReference>
<dbReference type="GO" id="GO:0008360">
    <property type="term" value="P:regulation of cell shape"/>
    <property type="evidence" value="ECO:0007669"/>
    <property type="project" value="UniProtKB-KW"/>
</dbReference>
<dbReference type="InterPro" id="IPR003824">
    <property type="entry name" value="UppP"/>
</dbReference>
<keyword evidence="6 14" id="KW-0812">Transmembrane</keyword>
<dbReference type="KEGG" id="osp:Odosp_3222"/>
<protein>
    <recommendedName>
        <fullName evidence="4 14">Undecaprenyl-diphosphatase</fullName>
        <ecNumber evidence="3 14">3.6.1.27</ecNumber>
    </recommendedName>
    <alternativeName>
        <fullName evidence="12 14">Bacitracin resistance protein</fullName>
    </alternativeName>
    <alternativeName>
        <fullName evidence="11 14">Undecaprenyl pyrophosphate phosphatase</fullName>
    </alternativeName>
</protein>
<dbReference type="EMBL" id="CP002544">
    <property type="protein sequence ID" value="ADY34181.1"/>
    <property type="molecule type" value="Genomic_DNA"/>
</dbReference>
<evidence type="ECO:0000256" key="1">
    <source>
        <dbReference type="ARBA" id="ARBA00004651"/>
    </source>
</evidence>
<dbReference type="STRING" id="709991.Odosp_3222"/>
<evidence type="ECO:0000256" key="3">
    <source>
        <dbReference type="ARBA" id="ARBA00012374"/>
    </source>
</evidence>
<keyword evidence="14" id="KW-0133">Cell shape</keyword>
<comment type="catalytic activity">
    <reaction evidence="13 14">
        <text>di-trans,octa-cis-undecaprenyl diphosphate + H2O = di-trans,octa-cis-undecaprenyl phosphate + phosphate + H(+)</text>
        <dbReference type="Rhea" id="RHEA:28094"/>
        <dbReference type="ChEBI" id="CHEBI:15377"/>
        <dbReference type="ChEBI" id="CHEBI:15378"/>
        <dbReference type="ChEBI" id="CHEBI:43474"/>
        <dbReference type="ChEBI" id="CHEBI:58405"/>
        <dbReference type="ChEBI" id="CHEBI:60392"/>
        <dbReference type="EC" id="3.6.1.27"/>
    </reaction>
</comment>
<keyword evidence="14" id="KW-0573">Peptidoglycan synthesis</keyword>
<evidence type="ECO:0000256" key="4">
    <source>
        <dbReference type="ARBA" id="ARBA00021581"/>
    </source>
</evidence>
<evidence type="ECO:0000256" key="6">
    <source>
        <dbReference type="ARBA" id="ARBA00022692"/>
    </source>
</evidence>
<evidence type="ECO:0000313" key="16">
    <source>
        <dbReference type="Proteomes" id="UP000006657"/>
    </source>
</evidence>
<comment type="similarity">
    <text evidence="2 14">Belongs to the UppP family.</text>
</comment>
<feature type="transmembrane region" description="Helical" evidence="14">
    <location>
        <begin position="82"/>
        <end position="101"/>
    </location>
</feature>
<keyword evidence="16" id="KW-1185">Reference proteome</keyword>
<evidence type="ECO:0000256" key="14">
    <source>
        <dbReference type="HAMAP-Rule" id="MF_01006"/>
    </source>
</evidence>
<accession>F9Z8W8</accession>
<evidence type="ECO:0000256" key="7">
    <source>
        <dbReference type="ARBA" id="ARBA00022801"/>
    </source>
</evidence>
<keyword evidence="8 14" id="KW-1133">Transmembrane helix</keyword>
<keyword evidence="10 14" id="KW-0046">Antibiotic resistance</keyword>
<evidence type="ECO:0000256" key="10">
    <source>
        <dbReference type="ARBA" id="ARBA00023251"/>
    </source>
</evidence>
<keyword evidence="9 14" id="KW-0472">Membrane</keyword>
<dbReference type="PANTHER" id="PTHR30622">
    <property type="entry name" value="UNDECAPRENYL-DIPHOSPHATASE"/>
    <property type="match status" value="1"/>
</dbReference>
<feature type="transmembrane region" description="Helical" evidence="14">
    <location>
        <begin position="244"/>
        <end position="262"/>
    </location>
</feature>
<dbReference type="GO" id="GO:0005886">
    <property type="term" value="C:plasma membrane"/>
    <property type="evidence" value="ECO:0007669"/>
    <property type="project" value="UniProtKB-SubCell"/>
</dbReference>
<keyword evidence="14" id="KW-0961">Cell wall biogenesis/degradation</keyword>
<keyword evidence="5 14" id="KW-1003">Cell membrane</keyword>
<evidence type="ECO:0000256" key="13">
    <source>
        <dbReference type="ARBA" id="ARBA00047594"/>
    </source>
</evidence>
<keyword evidence="14" id="KW-0997">Cell inner membrane</keyword>
<feature type="transmembrane region" description="Helical" evidence="14">
    <location>
        <begin position="107"/>
        <end position="131"/>
    </location>
</feature>
<dbReference type="EC" id="3.6.1.27" evidence="3 14"/>
<dbReference type="PaxDb" id="709991-Odosp_3222"/>
<dbReference type="AlphaFoldDB" id="F9Z8W8"/>
<reference evidence="15 16" key="1">
    <citation type="journal article" date="2011" name="Stand. Genomic Sci.">
        <title>Complete genome sequence of Odoribacter splanchnicus type strain (1651/6).</title>
        <authorList>
            <consortium name="US DOE Joint Genome Institute (JGI-PGF)"/>
            <person name="Goker M."/>
            <person name="Gronow S."/>
            <person name="Zeytun A."/>
            <person name="Nolan M."/>
            <person name="Lucas S."/>
            <person name="Lapidus A."/>
            <person name="Hammon N."/>
            <person name="Deshpande S."/>
            <person name="Cheng J.F."/>
            <person name="Pitluck S."/>
            <person name="Liolios K."/>
            <person name="Pagani I."/>
            <person name="Ivanova N."/>
            <person name="Mavromatis K."/>
            <person name="Ovchinikova G."/>
            <person name="Pati A."/>
            <person name="Tapia R."/>
            <person name="Han C."/>
            <person name="Goodwin L."/>
            <person name="Chen A."/>
            <person name="Palaniappan K."/>
            <person name="Land M."/>
            <person name="Hauser L."/>
            <person name="Jeffries C.D."/>
            <person name="Brambilla E.M."/>
            <person name="Rohde M."/>
            <person name="Detter J.C."/>
            <person name="Woyke T."/>
            <person name="Bristow J."/>
            <person name="Markowitz V."/>
            <person name="Hugenholtz P."/>
            <person name="Eisen J.A."/>
            <person name="Kyrpides N.C."/>
            <person name="Klenk H.P."/>
        </authorList>
    </citation>
    <scope>NUCLEOTIDE SEQUENCE [LARGE SCALE GENOMIC DNA]</scope>
    <source>
        <strain evidence="16">ATCC 29572 / DSM 20712 / JCM 15291 / NCTC 10825 / 1651/6</strain>
    </source>
</reference>
<dbReference type="GO" id="GO:0050380">
    <property type="term" value="F:undecaprenyl-diphosphatase activity"/>
    <property type="evidence" value="ECO:0007669"/>
    <property type="project" value="UniProtKB-UniRule"/>
</dbReference>
<organism evidence="15 16">
    <name type="scientific">Odoribacter splanchnicus (strain ATCC 29572 / DSM 20712 / CIP 104287 / JCM 15291 / NCTC 10825 / 1651/6)</name>
    <name type="common">Bacteroides splanchnicus</name>
    <dbReference type="NCBI Taxonomy" id="709991"/>
    <lineage>
        <taxon>Bacteria</taxon>
        <taxon>Pseudomonadati</taxon>
        <taxon>Bacteroidota</taxon>
        <taxon>Bacteroidia</taxon>
        <taxon>Bacteroidales</taxon>
        <taxon>Odoribacteraceae</taxon>
        <taxon>Odoribacter</taxon>
    </lineage>
</organism>
<dbReference type="GO" id="GO:0046677">
    <property type="term" value="P:response to antibiotic"/>
    <property type="evidence" value="ECO:0007669"/>
    <property type="project" value="UniProtKB-UniRule"/>
</dbReference>
<dbReference type="PANTHER" id="PTHR30622:SF2">
    <property type="entry name" value="UNDECAPRENYL-DIPHOSPHATASE"/>
    <property type="match status" value="1"/>
</dbReference>
<dbReference type="Proteomes" id="UP000006657">
    <property type="component" value="Chromosome"/>
</dbReference>
<evidence type="ECO:0000256" key="8">
    <source>
        <dbReference type="ARBA" id="ARBA00022989"/>
    </source>
</evidence>
<keyword evidence="7 14" id="KW-0378">Hydrolase</keyword>
<proteinExistence type="inferred from homology"/>
<name>F9Z8W8_ODOSD</name>
<dbReference type="GO" id="GO:0009252">
    <property type="term" value="P:peptidoglycan biosynthetic process"/>
    <property type="evidence" value="ECO:0007669"/>
    <property type="project" value="UniProtKB-KW"/>
</dbReference>
<feature type="transmembrane region" description="Helical" evidence="14">
    <location>
        <begin position="181"/>
        <end position="199"/>
    </location>
</feature>
<sequence length="263" mass="28491">MMTWLEALVLGLIQGLTEFLPVSSSGHLQIFSTLFGIQGEENLTFAVAVHAATVCSTIVVLRNEIWDLLKGLFRFSWNPETIYIAKIALSMIPVAIVGVFFKDYVEALFGSGLLVVGVALLITACLLAFAYYARPRLKTDISFRDAFIIGVAQACAVLPGLSRSGSTIATGILLGNNKENVARFSFLMVLVPILGEAFLDMMKGGFAPSESGISMLALVVGFLAAFISGYIACSWMLNLVKKGKLIWFAVYCFVVGIIILFVH</sequence>
<evidence type="ECO:0000256" key="2">
    <source>
        <dbReference type="ARBA" id="ARBA00010621"/>
    </source>
</evidence>
<dbReference type="HOGENOM" id="CLU_060296_1_2_10"/>
<evidence type="ECO:0000313" key="15">
    <source>
        <dbReference type="EMBL" id="ADY34181.1"/>
    </source>
</evidence>
<evidence type="ECO:0000256" key="9">
    <source>
        <dbReference type="ARBA" id="ARBA00023136"/>
    </source>
</evidence>
<feature type="transmembrane region" description="Helical" evidence="14">
    <location>
        <begin position="211"/>
        <end position="232"/>
    </location>
</feature>
<dbReference type="Pfam" id="PF02673">
    <property type="entry name" value="BacA"/>
    <property type="match status" value="1"/>
</dbReference>
<evidence type="ECO:0000256" key="12">
    <source>
        <dbReference type="ARBA" id="ARBA00032932"/>
    </source>
</evidence>
<dbReference type="eggNOG" id="COG1968">
    <property type="taxonomic scope" value="Bacteria"/>
</dbReference>
<feature type="transmembrane region" description="Helical" evidence="14">
    <location>
        <begin position="42"/>
        <end position="61"/>
    </location>
</feature>
<comment type="subcellular location">
    <subcellularLocation>
        <location evidence="14">Cell inner membrane</location>
        <topology evidence="14">Multi-pass membrane protein</topology>
    </subcellularLocation>
    <subcellularLocation>
        <location evidence="1">Cell membrane</location>
        <topology evidence="1">Multi-pass membrane protein</topology>
    </subcellularLocation>
</comment>
<dbReference type="HAMAP" id="MF_01006">
    <property type="entry name" value="Undec_diphosphatase"/>
    <property type="match status" value="1"/>
</dbReference>
<comment type="miscellaneous">
    <text evidence="14">Bacitracin is thought to be involved in the inhibition of peptidoglycan synthesis by sequestering undecaprenyl diphosphate, thereby reducing the pool of lipid carrier available.</text>
</comment>
<evidence type="ECO:0000256" key="11">
    <source>
        <dbReference type="ARBA" id="ARBA00032707"/>
    </source>
</evidence>